<dbReference type="AlphaFoldDB" id="A0A177DIB2"/>
<gene>
    <name evidence="7" type="ORF">CC77DRAFT_1021683</name>
</gene>
<dbReference type="InterPro" id="IPR005592">
    <property type="entry name" value="Mono/diacylglycerol_lipase_N"/>
</dbReference>
<reference evidence="7 8" key="1">
    <citation type="submission" date="2016-05" db="EMBL/GenBank/DDBJ databases">
        <title>Comparative analysis of secretome profiles of manganese(II)-oxidizing ascomycete fungi.</title>
        <authorList>
            <consortium name="DOE Joint Genome Institute"/>
            <person name="Zeiner C.A."/>
            <person name="Purvine S.O."/>
            <person name="Zink E.M."/>
            <person name="Wu S."/>
            <person name="Pasa-Tolic L."/>
            <person name="Chaput D.L."/>
            <person name="Haridas S."/>
            <person name="Grigoriev I.V."/>
            <person name="Santelli C.M."/>
            <person name="Hansel C.M."/>
        </authorList>
    </citation>
    <scope>NUCLEOTIDE SEQUENCE [LARGE SCALE GENOMIC DNA]</scope>
    <source>
        <strain evidence="7 8">SRC1lrK2f</strain>
    </source>
</reference>
<dbReference type="VEuPathDB" id="FungiDB:CC77DRAFT_1021683"/>
<dbReference type="OMA" id="GCEVHDG"/>
<evidence type="ECO:0000256" key="2">
    <source>
        <dbReference type="ARBA" id="ARBA00022729"/>
    </source>
</evidence>
<evidence type="ECO:0000256" key="1">
    <source>
        <dbReference type="ARBA" id="ARBA00004685"/>
    </source>
</evidence>
<feature type="domain" description="Fungal lipase-type" evidence="5">
    <location>
        <begin position="105"/>
        <end position="236"/>
    </location>
</feature>
<dbReference type="InterPro" id="IPR002921">
    <property type="entry name" value="Fungal_lipase-type"/>
</dbReference>
<evidence type="ECO:0000259" key="6">
    <source>
        <dbReference type="Pfam" id="PF03893"/>
    </source>
</evidence>
<dbReference type="GO" id="GO:0016042">
    <property type="term" value="P:lipid catabolic process"/>
    <property type="evidence" value="ECO:0007669"/>
    <property type="project" value="InterPro"/>
</dbReference>
<evidence type="ECO:0000259" key="5">
    <source>
        <dbReference type="Pfam" id="PF01764"/>
    </source>
</evidence>
<dbReference type="Gene3D" id="3.40.50.1820">
    <property type="entry name" value="alpha/beta hydrolase"/>
    <property type="match status" value="1"/>
</dbReference>
<sequence>MASSLLRLSALLLGAVHSVTAVPVELNGRAVSTSVLSQLEFFSEYSAAAYCLGNNNSPNTKVTCPQGNCARVEAANTTTLSEFENSIASDVTGFVATDTTNQLIVISFRGSRSVRNWITNVQFPVIPTSICATCSSSLGFWNSWLEAQKPVLSALDTARKQYPSYKIVATGHSLGGALASLAAGYLRSTGVTVDLYTYGAPKIGLAGVSDYITATGKGETYRVTHKNDPVPKLPPALLGYRHISPEYYVTSGNDVAVKEADVNVLTGNLNLKGNEGDFGVDIDAHLWYFGAISSCEGQEGIEIKA</sequence>
<feature type="domain" description="Mono-/di-acylglycerol lipase N-terminal" evidence="6">
    <location>
        <begin position="26"/>
        <end position="78"/>
    </location>
</feature>
<dbReference type="GO" id="GO:0016787">
    <property type="term" value="F:hydrolase activity"/>
    <property type="evidence" value="ECO:0007669"/>
    <property type="project" value="UniProtKB-KW"/>
</dbReference>
<dbReference type="Pfam" id="PF03893">
    <property type="entry name" value="Lipase3_N"/>
    <property type="match status" value="1"/>
</dbReference>
<dbReference type="SUPFAM" id="SSF53474">
    <property type="entry name" value="alpha/beta-Hydrolases"/>
    <property type="match status" value="1"/>
</dbReference>
<feature type="chain" id="PRO_5008059436" evidence="4">
    <location>
        <begin position="22"/>
        <end position="305"/>
    </location>
</feature>
<dbReference type="GeneID" id="29110900"/>
<proteinExistence type="predicted"/>
<dbReference type="Pfam" id="PF01764">
    <property type="entry name" value="Lipase_3"/>
    <property type="match status" value="1"/>
</dbReference>
<keyword evidence="2 4" id="KW-0732">Signal</keyword>
<evidence type="ECO:0000313" key="7">
    <source>
        <dbReference type="EMBL" id="OAG18782.1"/>
    </source>
</evidence>
<accession>A0A177DIB2</accession>
<name>A0A177DIB2_ALTAL</name>
<dbReference type="InterPro" id="IPR051299">
    <property type="entry name" value="AB_hydrolase_lip/est"/>
</dbReference>
<dbReference type="PANTHER" id="PTHR46640">
    <property type="entry name" value="TRIACYLGLYCEROL LIPASE, PUTATIVE (AFU_ORTHOLOGUE AFUA_6G06510)-RELATED"/>
    <property type="match status" value="1"/>
</dbReference>
<dbReference type="EMBL" id="KV441482">
    <property type="protein sequence ID" value="OAG18782.1"/>
    <property type="molecule type" value="Genomic_DNA"/>
</dbReference>
<comment type="pathway">
    <text evidence="1">Mycotoxin biosynthesis.</text>
</comment>
<dbReference type="CDD" id="cd00519">
    <property type="entry name" value="Lipase_3"/>
    <property type="match status" value="1"/>
</dbReference>
<dbReference type="RefSeq" id="XP_018384203.1">
    <property type="nucleotide sequence ID" value="XM_018525306.1"/>
</dbReference>
<protein>
    <submittedName>
        <fullName evidence="7">Alpha/beta-hydrolase</fullName>
    </submittedName>
</protein>
<organism evidence="7 8">
    <name type="scientific">Alternaria alternata</name>
    <name type="common">Alternaria rot fungus</name>
    <name type="synonym">Torula alternata</name>
    <dbReference type="NCBI Taxonomy" id="5599"/>
    <lineage>
        <taxon>Eukaryota</taxon>
        <taxon>Fungi</taxon>
        <taxon>Dikarya</taxon>
        <taxon>Ascomycota</taxon>
        <taxon>Pezizomycotina</taxon>
        <taxon>Dothideomycetes</taxon>
        <taxon>Pleosporomycetidae</taxon>
        <taxon>Pleosporales</taxon>
        <taxon>Pleosporineae</taxon>
        <taxon>Pleosporaceae</taxon>
        <taxon>Alternaria</taxon>
        <taxon>Alternaria sect. Alternaria</taxon>
        <taxon>Alternaria alternata complex</taxon>
    </lineage>
</organism>
<keyword evidence="3 7" id="KW-0378">Hydrolase</keyword>
<evidence type="ECO:0000256" key="4">
    <source>
        <dbReference type="SAM" id="SignalP"/>
    </source>
</evidence>
<keyword evidence="8" id="KW-1185">Reference proteome</keyword>
<dbReference type="PANTHER" id="PTHR46640:SF1">
    <property type="entry name" value="FUNGAL LIPASE-LIKE DOMAIN-CONTAINING PROTEIN-RELATED"/>
    <property type="match status" value="1"/>
</dbReference>
<evidence type="ECO:0000313" key="8">
    <source>
        <dbReference type="Proteomes" id="UP000077248"/>
    </source>
</evidence>
<dbReference type="KEGG" id="aalt:CC77DRAFT_1021683"/>
<feature type="signal peptide" evidence="4">
    <location>
        <begin position="1"/>
        <end position="21"/>
    </location>
</feature>
<dbReference type="InterPro" id="IPR029058">
    <property type="entry name" value="AB_hydrolase_fold"/>
</dbReference>
<dbReference type="Proteomes" id="UP000077248">
    <property type="component" value="Unassembled WGS sequence"/>
</dbReference>
<evidence type="ECO:0000256" key="3">
    <source>
        <dbReference type="ARBA" id="ARBA00022801"/>
    </source>
</evidence>